<evidence type="ECO:0000313" key="16">
    <source>
        <dbReference type="Proteomes" id="UP001054902"/>
    </source>
</evidence>
<dbReference type="EMBL" id="BLLK01000020">
    <property type="protein sequence ID" value="GFH45301.1"/>
    <property type="molecule type" value="Genomic_DNA"/>
</dbReference>
<comment type="caution">
    <text evidence="15">The sequence shown here is derived from an EMBL/GenBank/DDBJ whole genome shotgun (WGS) entry which is preliminary data.</text>
</comment>
<dbReference type="SMART" id="SM00563">
    <property type="entry name" value="PlsC"/>
    <property type="match status" value="1"/>
</dbReference>
<sequence length="374" mass="42989">MQGKLLLLLVALAGQTGFSFETTYRRAKVLVSRDQSNILQNPHEDDHTFDRRKLSVDFQLKTHTHAHKWANKLERDVAINTSRYPYGRFLAKIFRMMFYGFVSIITNVMNRTVLHDEKGNLMKYCLDRDHDVGCLTISNHQSILDDPGIFTACLPWRKVTSDSLNNIVMDDGWYYALGKFSANIFRSCNCIPIHRGDLRGLEVPGLREMHNRLNGINGNGFNKKLRNKREWGHLMIEGRLYQSWRFPEGVPKLGKFRKGAAKLIACSPPKKLIVLPVYHRGMDEIFPEEKPKGFDVNDKMAARVAAKTNSLFPKRGKTIDIFVGDPIAFEDILPEEGFNFMEATDKAILDRVNERLYSSMLELEAKARKHRGEK</sequence>
<evidence type="ECO:0000256" key="7">
    <source>
        <dbReference type="ARBA" id="ARBA00023128"/>
    </source>
</evidence>
<evidence type="ECO:0000256" key="13">
    <source>
        <dbReference type="SAM" id="SignalP"/>
    </source>
</evidence>
<feature type="signal peptide" evidence="13">
    <location>
        <begin position="1"/>
        <end position="19"/>
    </location>
</feature>
<evidence type="ECO:0000259" key="14">
    <source>
        <dbReference type="SMART" id="SM00563"/>
    </source>
</evidence>
<keyword evidence="7" id="KW-0496">Mitochondrion</keyword>
<dbReference type="PANTHER" id="PTHR12497">
    <property type="entry name" value="TAZ PROTEIN TAFAZZIN"/>
    <property type="match status" value="1"/>
</dbReference>
<dbReference type="GO" id="GO:0008374">
    <property type="term" value="F:O-acyltransferase activity"/>
    <property type="evidence" value="ECO:0007669"/>
    <property type="project" value="TreeGrafter"/>
</dbReference>
<name>A0AAD3H023_9STRA</name>
<evidence type="ECO:0000256" key="3">
    <source>
        <dbReference type="ARBA" id="ARBA00022679"/>
    </source>
</evidence>
<dbReference type="AlphaFoldDB" id="A0AAD3H023"/>
<comment type="catalytic activity">
    <reaction evidence="11">
        <text>1'-[1,2-diacyl-sn-glycero-3-phospho],3'-[1-acyl-sn-glycero-3-phospho]-glycerol + a 1,2-diacyl-sn-glycero-3-phosphocholine = a cardiolipin + a 1-acyl-sn-glycero-3-phosphocholine</text>
        <dbReference type="Rhea" id="RHEA:33731"/>
        <dbReference type="ChEBI" id="CHEBI:57643"/>
        <dbReference type="ChEBI" id="CHEBI:58168"/>
        <dbReference type="ChEBI" id="CHEBI:62237"/>
        <dbReference type="ChEBI" id="CHEBI:64743"/>
    </reaction>
    <physiologicalReaction direction="left-to-right" evidence="11">
        <dbReference type="Rhea" id="RHEA:33732"/>
    </physiologicalReaction>
    <physiologicalReaction direction="right-to-left" evidence="11">
        <dbReference type="Rhea" id="RHEA:33733"/>
    </physiologicalReaction>
</comment>
<comment type="similarity">
    <text evidence="2 12">Belongs to the taffazin family.</text>
</comment>
<keyword evidence="9" id="KW-0012">Acyltransferase</keyword>
<dbReference type="PRINTS" id="PR00979">
    <property type="entry name" value="TAFAZZIN"/>
</dbReference>
<evidence type="ECO:0000256" key="10">
    <source>
        <dbReference type="ARBA" id="ARBA00024323"/>
    </source>
</evidence>
<dbReference type="InterPro" id="IPR000872">
    <property type="entry name" value="Tafazzin"/>
</dbReference>
<evidence type="ECO:0000256" key="12">
    <source>
        <dbReference type="RuleBase" id="RU365062"/>
    </source>
</evidence>
<organism evidence="15 16">
    <name type="scientific">Chaetoceros tenuissimus</name>
    <dbReference type="NCBI Taxonomy" id="426638"/>
    <lineage>
        <taxon>Eukaryota</taxon>
        <taxon>Sar</taxon>
        <taxon>Stramenopiles</taxon>
        <taxon>Ochrophyta</taxon>
        <taxon>Bacillariophyta</taxon>
        <taxon>Coscinodiscophyceae</taxon>
        <taxon>Chaetocerotophycidae</taxon>
        <taxon>Chaetocerotales</taxon>
        <taxon>Chaetocerotaceae</taxon>
        <taxon>Chaetoceros</taxon>
    </lineage>
</organism>
<protein>
    <recommendedName>
        <fullName evidence="12">Tafazzin family protein</fullName>
    </recommendedName>
</protein>
<proteinExistence type="inferred from homology"/>
<keyword evidence="8" id="KW-0472">Membrane</keyword>
<keyword evidence="6" id="KW-0443">Lipid metabolism</keyword>
<dbReference type="CDD" id="cd07989">
    <property type="entry name" value="LPLAT_AGPAT-like"/>
    <property type="match status" value="1"/>
</dbReference>
<keyword evidence="4" id="KW-1000">Mitochondrion outer membrane</keyword>
<evidence type="ECO:0000256" key="4">
    <source>
        <dbReference type="ARBA" id="ARBA00022787"/>
    </source>
</evidence>
<evidence type="ECO:0000313" key="15">
    <source>
        <dbReference type="EMBL" id="GFH45301.1"/>
    </source>
</evidence>
<evidence type="ECO:0000256" key="8">
    <source>
        <dbReference type="ARBA" id="ARBA00023136"/>
    </source>
</evidence>
<dbReference type="GO" id="GO:0005743">
    <property type="term" value="C:mitochondrial inner membrane"/>
    <property type="evidence" value="ECO:0007669"/>
    <property type="project" value="UniProtKB-SubCell"/>
</dbReference>
<comment type="subcellular location">
    <subcellularLocation>
        <location evidence="1">Mitochondrion inner membrane</location>
        <topology evidence="1">Peripheral membrane protein</topology>
        <orientation evidence="1">Intermembrane side</orientation>
    </subcellularLocation>
    <subcellularLocation>
        <location evidence="10">Mitochondrion outer membrane</location>
        <topology evidence="10">Peripheral membrane protein</topology>
        <orientation evidence="10">Intermembrane side</orientation>
    </subcellularLocation>
</comment>
<dbReference type="PANTHER" id="PTHR12497:SF0">
    <property type="entry name" value="TAFAZZIN"/>
    <property type="match status" value="1"/>
</dbReference>
<accession>A0AAD3H023</accession>
<dbReference type="SUPFAM" id="SSF69593">
    <property type="entry name" value="Glycerol-3-phosphate (1)-acyltransferase"/>
    <property type="match status" value="1"/>
</dbReference>
<gene>
    <name evidence="15" type="ORF">CTEN210_01775</name>
</gene>
<keyword evidence="16" id="KW-1185">Reference proteome</keyword>
<feature type="chain" id="PRO_5042012237" description="Tafazzin family protein" evidence="13">
    <location>
        <begin position="20"/>
        <end position="374"/>
    </location>
</feature>
<keyword evidence="3" id="KW-0808">Transferase</keyword>
<feature type="domain" description="Phospholipid/glycerol acyltransferase" evidence="14">
    <location>
        <begin position="134"/>
        <end position="282"/>
    </location>
</feature>
<reference evidence="15 16" key="1">
    <citation type="journal article" date="2021" name="Sci. Rep.">
        <title>The genome of the diatom Chaetoceros tenuissimus carries an ancient integrated fragment of an extant virus.</title>
        <authorList>
            <person name="Hongo Y."/>
            <person name="Kimura K."/>
            <person name="Takaki Y."/>
            <person name="Yoshida Y."/>
            <person name="Baba S."/>
            <person name="Kobayashi G."/>
            <person name="Nagasaki K."/>
            <person name="Hano T."/>
            <person name="Tomaru Y."/>
        </authorList>
    </citation>
    <scope>NUCLEOTIDE SEQUENCE [LARGE SCALE GENOMIC DNA]</scope>
    <source>
        <strain evidence="15 16">NIES-3715</strain>
    </source>
</reference>
<evidence type="ECO:0000256" key="2">
    <source>
        <dbReference type="ARBA" id="ARBA00010524"/>
    </source>
</evidence>
<dbReference type="InterPro" id="IPR002123">
    <property type="entry name" value="Plipid/glycerol_acylTrfase"/>
</dbReference>
<evidence type="ECO:0000256" key="9">
    <source>
        <dbReference type="ARBA" id="ARBA00023315"/>
    </source>
</evidence>
<evidence type="ECO:0000256" key="6">
    <source>
        <dbReference type="ARBA" id="ARBA00023098"/>
    </source>
</evidence>
<dbReference type="GO" id="GO:0005741">
    <property type="term" value="C:mitochondrial outer membrane"/>
    <property type="evidence" value="ECO:0007669"/>
    <property type="project" value="UniProtKB-SubCell"/>
</dbReference>
<evidence type="ECO:0000256" key="5">
    <source>
        <dbReference type="ARBA" id="ARBA00022792"/>
    </source>
</evidence>
<dbReference type="GO" id="GO:0006644">
    <property type="term" value="P:phospholipid metabolic process"/>
    <property type="evidence" value="ECO:0007669"/>
    <property type="project" value="InterPro"/>
</dbReference>
<dbReference type="Proteomes" id="UP001054902">
    <property type="component" value="Unassembled WGS sequence"/>
</dbReference>
<keyword evidence="13" id="KW-0732">Signal</keyword>
<evidence type="ECO:0000256" key="11">
    <source>
        <dbReference type="ARBA" id="ARBA00047906"/>
    </source>
</evidence>
<evidence type="ECO:0000256" key="1">
    <source>
        <dbReference type="ARBA" id="ARBA00004137"/>
    </source>
</evidence>
<keyword evidence="5" id="KW-0999">Mitochondrion inner membrane</keyword>